<keyword evidence="4" id="KW-1185">Reference proteome</keyword>
<dbReference type="Proteomes" id="UP001157161">
    <property type="component" value="Unassembled WGS sequence"/>
</dbReference>
<dbReference type="Gene3D" id="1.20.1260.20">
    <property type="entry name" value="PPE superfamily"/>
    <property type="match status" value="1"/>
</dbReference>
<name>A0AA38CV20_9MICO</name>
<organism evidence="3 4">
    <name type="scientific">Litorihabitans aurantiacus</name>
    <dbReference type="NCBI Taxonomy" id="1930061"/>
    <lineage>
        <taxon>Bacteria</taxon>
        <taxon>Bacillati</taxon>
        <taxon>Actinomycetota</taxon>
        <taxon>Actinomycetes</taxon>
        <taxon>Micrococcales</taxon>
        <taxon>Beutenbergiaceae</taxon>
        <taxon>Litorihabitans</taxon>
    </lineage>
</organism>
<keyword evidence="2" id="KW-0472">Membrane</keyword>
<dbReference type="SUPFAM" id="SSF140453">
    <property type="entry name" value="EsxAB dimer-like"/>
    <property type="match status" value="1"/>
</dbReference>
<feature type="transmembrane region" description="Helical" evidence="2">
    <location>
        <begin position="148"/>
        <end position="174"/>
    </location>
</feature>
<feature type="transmembrane region" description="Helical" evidence="2">
    <location>
        <begin position="180"/>
        <end position="203"/>
    </location>
</feature>
<keyword evidence="2" id="KW-1133">Transmembrane helix</keyword>
<dbReference type="RefSeq" id="WP_284251808.1">
    <property type="nucleotide sequence ID" value="NZ_BSUM01000001.1"/>
</dbReference>
<evidence type="ECO:0008006" key="5">
    <source>
        <dbReference type="Google" id="ProtNLM"/>
    </source>
</evidence>
<dbReference type="AlphaFoldDB" id="A0AA38CV20"/>
<gene>
    <name evidence="3" type="ORF">GCM10025875_31210</name>
</gene>
<evidence type="ECO:0000256" key="2">
    <source>
        <dbReference type="SAM" id="Phobius"/>
    </source>
</evidence>
<dbReference type="EMBL" id="BSUM01000001">
    <property type="protein sequence ID" value="GMA33129.1"/>
    <property type="molecule type" value="Genomic_DNA"/>
</dbReference>
<feature type="coiled-coil region" evidence="1">
    <location>
        <begin position="6"/>
        <end position="33"/>
    </location>
</feature>
<evidence type="ECO:0000313" key="3">
    <source>
        <dbReference type="EMBL" id="GMA33129.1"/>
    </source>
</evidence>
<accession>A0AA38CV20</accession>
<evidence type="ECO:0000256" key="1">
    <source>
        <dbReference type="SAM" id="Coils"/>
    </source>
</evidence>
<protein>
    <recommendedName>
        <fullName evidence="5">WXG100 family type VII secretion target</fullName>
    </recommendedName>
</protein>
<keyword evidence="2" id="KW-0812">Transmembrane</keyword>
<proteinExistence type="predicted"/>
<dbReference type="InterPro" id="IPR038332">
    <property type="entry name" value="PPE_sf"/>
</dbReference>
<sequence>MIWTIIEQIRQAVRDVEQLLERFRRRIDLAAAAMARAGHPSHLVHVVQAAADLVGEWQAAADWVADALDGLGDPAALDTAAGEWDAIPQPLRDVEDRVRDLYSRVGGYWEGSAADAYTERVSLQREAIAEAGAQTGALSAPLRDVKAAILAMAGAVLLAILTLVGALVAAWTGIVAGTTAIIAGAVTLAASAAAVATGIGAPLGAAGAAAAWLGIAGGVATVLGAIGAALLGVGIAWVTLDNAGNDFGTASDSAAGTFTQIEGDLGTWPWLARV</sequence>
<evidence type="ECO:0000313" key="4">
    <source>
        <dbReference type="Proteomes" id="UP001157161"/>
    </source>
</evidence>
<dbReference type="InterPro" id="IPR036689">
    <property type="entry name" value="ESAT-6-like_sf"/>
</dbReference>
<feature type="transmembrane region" description="Helical" evidence="2">
    <location>
        <begin position="210"/>
        <end position="238"/>
    </location>
</feature>
<comment type="caution">
    <text evidence="3">The sequence shown here is derived from an EMBL/GenBank/DDBJ whole genome shotgun (WGS) entry which is preliminary data.</text>
</comment>
<reference evidence="3" key="2">
    <citation type="submission" date="2023-02" db="EMBL/GenBank/DDBJ databases">
        <authorList>
            <person name="Sun Q."/>
            <person name="Mori K."/>
        </authorList>
    </citation>
    <scope>NUCLEOTIDE SEQUENCE</scope>
    <source>
        <strain evidence="3">NBRC 112290</strain>
    </source>
</reference>
<keyword evidence="1" id="KW-0175">Coiled coil</keyword>
<reference evidence="3" key="1">
    <citation type="journal article" date="2014" name="Int. J. Syst. Evol. Microbiol.">
        <title>Complete genome sequence of Corynebacterium casei LMG S-19264T (=DSM 44701T), isolated from a smear-ripened cheese.</title>
        <authorList>
            <consortium name="US DOE Joint Genome Institute (JGI-PGF)"/>
            <person name="Walter F."/>
            <person name="Albersmeier A."/>
            <person name="Kalinowski J."/>
            <person name="Ruckert C."/>
        </authorList>
    </citation>
    <scope>NUCLEOTIDE SEQUENCE</scope>
    <source>
        <strain evidence="3">NBRC 112290</strain>
    </source>
</reference>